<sequence length="1089" mass="126916">MVREERWYSAELKKELNRLNEVISNQSNIPEGEVPYLMQQIQVLEASKSMVAQNMLEAEKNLNAANRLNEHLKKEKEDIVKKLAELTRKVTEMTEELEERQTEKAVLGNELLRYREEINRLEQQILELTKQLDQRPSEDDVSVLRKELVHAQQVMDTITQEREIEIAKHLSSLKVMESDKERLERDNEKLESEVISLRRELETLMNEKETLESKLRRAHDRVAQIEQMLEAHNNDISTSRELNESNVRKLTDLQKKFDEMVLEKSRYEEDITRLEEEREKELHEHAEALEKISTLEKSVNSEKDSLVEEVARLNDALEKEKKVCAEKKMTVETLTVKMESLEEERSSLQKNLERQNVMLRELKDKEERQKTDIASMEEKTAALLKKLSEGEGCEKFAMKQMQEEKNELNCRIVKLNDSLKAVREEHEAALQKLEDSWNEKLLAEKKEHNDCREELGSKVEKLSHLELKVKESEEMIAKLRADVKVKVEELRTVIDKCSALEGMIQEKQSLFDEKDHMLESQSKKIAGLEWELEELRRQITGVENNLIQSKEKLESMANEKKRCEEMLVEKEKDIERLSQLQKEFEEKVAEKDQELNNAKEESEITEKDFRSQICGLEAEVMKVKAALTESQNANELEKKNFNEMLESMKAGADMSKKEIEAERCSLYRAIRDTESVSAMKDNKIKELEEQLSEAALSRELLEDDYHNKEEAFKKKEALLEDQLTALEEANNLALKNVKTLEEEVRKQNEEIESLRTQTESDAQKSMELKSRIDSLECDIKEKIGLIEELDSEQSKLKEQIETLESLVKELNIESSKKDDTIESLSTKLQTTKVQLERVDSCALRKEEALKVLNDKLQQSEEEVKKLLSKIKSSEEYLITMKKEFEDQIAKAEEERRRDSLNHDTAMESLRLEVNKGFEKSSQLSQDLLAKTDELNKVSSDLEKLRHDFTSQEKLYAEMEKKVQNWQEEKRALQERCLNSESDLDFERERAAENKRRFDDALSAMHELGRANQSLQIDISKQFSRKWLDDSEAVNCSACGKAFSLTIRKHHCRSCGLIFCGICSSKTASLVAYKNPVRVCQNCYEDITNR</sequence>
<dbReference type="SUPFAM" id="SSF69979">
    <property type="entry name" value="Eea1 homodimerisation domain"/>
    <property type="match status" value="1"/>
</dbReference>
<evidence type="ECO:0000313" key="8">
    <source>
        <dbReference type="Proteomes" id="UP001608902"/>
    </source>
</evidence>
<dbReference type="Gene3D" id="1.20.5.390">
    <property type="entry name" value="L1 transposable element, trimerization domain"/>
    <property type="match status" value="1"/>
</dbReference>
<keyword evidence="8" id="KW-1185">Reference proteome</keyword>
<dbReference type="SMART" id="SM00064">
    <property type="entry name" value="FYVE"/>
    <property type="match status" value="1"/>
</dbReference>
<keyword evidence="2 4" id="KW-0863">Zinc-finger</keyword>
<dbReference type="PANTHER" id="PTHR23164:SF30">
    <property type="entry name" value="EARLY ENDOSOME ANTIGEN 1"/>
    <property type="match status" value="1"/>
</dbReference>
<feature type="domain" description="FYVE-type" evidence="6">
    <location>
        <begin position="1029"/>
        <end position="1087"/>
    </location>
</feature>
<evidence type="ECO:0000256" key="5">
    <source>
        <dbReference type="SAM" id="Coils"/>
    </source>
</evidence>
<dbReference type="CDD" id="cd15730">
    <property type="entry name" value="FYVE_EEA1"/>
    <property type="match status" value="1"/>
</dbReference>
<organism evidence="7 8">
    <name type="scientific">Gnathostoma spinigerum</name>
    <dbReference type="NCBI Taxonomy" id="75299"/>
    <lineage>
        <taxon>Eukaryota</taxon>
        <taxon>Metazoa</taxon>
        <taxon>Ecdysozoa</taxon>
        <taxon>Nematoda</taxon>
        <taxon>Chromadorea</taxon>
        <taxon>Rhabditida</taxon>
        <taxon>Spirurina</taxon>
        <taxon>Gnathostomatomorpha</taxon>
        <taxon>Gnathostomatoidea</taxon>
        <taxon>Gnathostomatidae</taxon>
        <taxon>Gnathostoma</taxon>
    </lineage>
</organism>
<dbReference type="InterPro" id="IPR011011">
    <property type="entry name" value="Znf_FYVE_PHD"/>
</dbReference>
<dbReference type="Proteomes" id="UP001608902">
    <property type="component" value="Unassembled WGS sequence"/>
</dbReference>
<name>A0ABD6E5L6_9BILA</name>
<evidence type="ECO:0000313" key="7">
    <source>
        <dbReference type="EMBL" id="MFH4974386.1"/>
    </source>
</evidence>
<feature type="coiled-coil region" evidence="5">
    <location>
        <begin position="941"/>
        <end position="982"/>
    </location>
</feature>
<feature type="coiled-coil region" evidence="5">
    <location>
        <begin position="670"/>
        <end position="813"/>
    </location>
</feature>
<feature type="coiled-coil region" evidence="5">
    <location>
        <begin position="166"/>
        <end position="436"/>
    </location>
</feature>
<dbReference type="InterPro" id="IPR000306">
    <property type="entry name" value="Znf_FYVE"/>
</dbReference>
<dbReference type="GO" id="GO:0008270">
    <property type="term" value="F:zinc ion binding"/>
    <property type="evidence" value="ECO:0007669"/>
    <property type="project" value="UniProtKB-KW"/>
</dbReference>
<keyword evidence="3" id="KW-0862">Zinc</keyword>
<protein>
    <recommendedName>
        <fullName evidence="6">FYVE-type domain-containing protein</fullName>
    </recommendedName>
</protein>
<feature type="coiled-coil region" evidence="5">
    <location>
        <begin position="842"/>
        <end position="901"/>
    </location>
</feature>
<evidence type="ECO:0000256" key="4">
    <source>
        <dbReference type="PROSITE-ProRule" id="PRU00091"/>
    </source>
</evidence>
<dbReference type="Gene3D" id="3.30.40.10">
    <property type="entry name" value="Zinc/RING finger domain, C3HC4 (zinc finger)"/>
    <property type="match status" value="1"/>
</dbReference>
<dbReference type="PROSITE" id="PS50178">
    <property type="entry name" value="ZF_FYVE"/>
    <property type="match status" value="1"/>
</dbReference>
<dbReference type="Gene3D" id="1.10.287.1490">
    <property type="match status" value="1"/>
</dbReference>
<gene>
    <name evidence="7" type="ORF">AB6A40_001095</name>
</gene>
<evidence type="ECO:0000256" key="3">
    <source>
        <dbReference type="ARBA" id="ARBA00022833"/>
    </source>
</evidence>
<keyword evidence="5" id="KW-0175">Coiled coil</keyword>
<evidence type="ECO:0000259" key="6">
    <source>
        <dbReference type="PROSITE" id="PS50178"/>
    </source>
</evidence>
<feature type="coiled-coil region" evidence="5">
    <location>
        <begin position="518"/>
        <end position="608"/>
    </location>
</feature>
<evidence type="ECO:0000256" key="1">
    <source>
        <dbReference type="ARBA" id="ARBA00022723"/>
    </source>
</evidence>
<dbReference type="InterPro" id="IPR017455">
    <property type="entry name" value="Znf_FYVE-rel"/>
</dbReference>
<dbReference type="SUPFAM" id="SSF57903">
    <property type="entry name" value="FYVE/PHD zinc finger"/>
    <property type="match status" value="1"/>
</dbReference>
<dbReference type="EMBL" id="JBGFUD010000370">
    <property type="protein sequence ID" value="MFH4974386.1"/>
    <property type="molecule type" value="Genomic_DNA"/>
</dbReference>
<dbReference type="Pfam" id="PF01363">
    <property type="entry name" value="FYVE"/>
    <property type="match status" value="1"/>
</dbReference>
<feature type="coiled-coil region" evidence="5">
    <location>
        <begin position="55"/>
        <end position="131"/>
    </location>
</feature>
<accession>A0ABD6E5L6</accession>
<dbReference type="InterPro" id="IPR013083">
    <property type="entry name" value="Znf_RING/FYVE/PHD"/>
</dbReference>
<dbReference type="AlphaFoldDB" id="A0ABD6E5L6"/>
<dbReference type="PANTHER" id="PTHR23164">
    <property type="entry name" value="EARLY ENDOSOME ANTIGEN 1"/>
    <property type="match status" value="1"/>
</dbReference>
<feature type="coiled-coil region" evidence="5">
    <location>
        <begin position="462"/>
        <end position="489"/>
    </location>
</feature>
<proteinExistence type="predicted"/>
<evidence type="ECO:0000256" key="2">
    <source>
        <dbReference type="ARBA" id="ARBA00022771"/>
    </source>
</evidence>
<keyword evidence="1" id="KW-0479">Metal-binding</keyword>
<comment type="caution">
    <text evidence="7">The sequence shown here is derived from an EMBL/GenBank/DDBJ whole genome shotgun (WGS) entry which is preliminary data.</text>
</comment>
<reference evidence="7 8" key="1">
    <citation type="submission" date="2024-08" db="EMBL/GenBank/DDBJ databases">
        <title>Gnathostoma spinigerum genome.</title>
        <authorList>
            <person name="Gonzalez-Bertolin B."/>
            <person name="Monzon S."/>
            <person name="Zaballos A."/>
            <person name="Jimenez P."/>
            <person name="Dekumyoy P."/>
            <person name="Varona S."/>
            <person name="Cuesta I."/>
            <person name="Sumanam S."/>
            <person name="Adisakwattana P."/>
            <person name="Gasser R.B."/>
            <person name="Hernandez-Gonzalez A."/>
            <person name="Young N.D."/>
            <person name="Perteguer M.J."/>
        </authorList>
    </citation>
    <scope>NUCLEOTIDE SEQUENCE [LARGE SCALE GENOMIC DNA]</scope>
    <source>
        <strain evidence="7">AL3</strain>
        <tissue evidence="7">Liver</tissue>
    </source>
</reference>